<comment type="caution">
    <text evidence="1">The sequence shown here is derived from an EMBL/GenBank/DDBJ whole genome shotgun (WGS) entry which is preliminary data.</text>
</comment>
<dbReference type="Gramene" id="mRNA:HanXRQr2_Chr13g0569271">
    <property type="protein sequence ID" value="CDS:HanXRQr2_Chr13g0569271.1"/>
    <property type="gene ID" value="HanXRQr2_Chr13g0569271"/>
</dbReference>
<sequence>MMGRGYGCTSATSSLLHMNETNIVPRSTITVPPPVNLRMTGILSSRTRLISTSSAGFLITDSRKLIRSPISITY</sequence>
<dbReference type="AlphaFoldDB" id="A0A9K3EDE3"/>
<dbReference type="EMBL" id="MNCJ02000328">
    <property type="protein sequence ID" value="KAF5771810.1"/>
    <property type="molecule type" value="Genomic_DNA"/>
</dbReference>
<gene>
    <name evidence="1" type="ORF">HanXRQr2_Chr13g0569271</name>
</gene>
<evidence type="ECO:0000313" key="2">
    <source>
        <dbReference type="Proteomes" id="UP000215914"/>
    </source>
</evidence>
<organism evidence="1 2">
    <name type="scientific">Helianthus annuus</name>
    <name type="common">Common sunflower</name>
    <dbReference type="NCBI Taxonomy" id="4232"/>
    <lineage>
        <taxon>Eukaryota</taxon>
        <taxon>Viridiplantae</taxon>
        <taxon>Streptophyta</taxon>
        <taxon>Embryophyta</taxon>
        <taxon>Tracheophyta</taxon>
        <taxon>Spermatophyta</taxon>
        <taxon>Magnoliopsida</taxon>
        <taxon>eudicotyledons</taxon>
        <taxon>Gunneridae</taxon>
        <taxon>Pentapetalae</taxon>
        <taxon>asterids</taxon>
        <taxon>campanulids</taxon>
        <taxon>Asterales</taxon>
        <taxon>Asteraceae</taxon>
        <taxon>Asteroideae</taxon>
        <taxon>Heliantheae alliance</taxon>
        <taxon>Heliantheae</taxon>
        <taxon>Helianthus</taxon>
    </lineage>
</organism>
<keyword evidence="2" id="KW-1185">Reference proteome</keyword>
<dbReference type="Proteomes" id="UP000215914">
    <property type="component" value="Unassembled WGS sequence"/>
</dbReference>
<evidence type="ECO:0000313" key="1">
    <source>
        <dbReference type="EMBL" id="KAF5771810.1"/>
    </source>
</evidence>
<protein>
    <submittedName>
        <fullName evidence="1">Uncharacterized protein</fullName>
    </submittedName>
</protein>
<reference evidence="1" key="1">
    <citation type="journal article" date="2017" name="Nature">
        <title>The sunflower genome provides insights into oil metabolism, flowering and Asterid evolution.</title>
        <authorList>
            <person name="Badouin H."/>
            <person name="Gouzy J."/>
            <person name="Grassa C.J."/>
            <person name="Murat F."/>
            <person name="Staton S.E."/>
            <person name="Cottret L."/>
            <person name="Lelandais-Briere C."/>
            <person name="Owens G.L."/>
            <person name="Carrere S."/>
            <person name="Mayjonade B."/>
            <person name="Legrand L."/>
            <person name="Gill N."/>
            <person name="Kane N.C."/>
            <person name="Bowers J.E."/>
            <person name="Hubner S."/>
            <person name="Bellec A."/>
            <person name="Berard A."/>
            <person name="Berges H."/>
            <person name="Blanchet N."/>
            <person name="Boniface M.C."/>
            <person name="Brunel D."/>
            <person name="Catrice O."/>
            <person name="Chaidir N."/>
            <person name="Claudel C."/>
            <person name="Donnadieu C."/>
            <person name="Faraut T."/>
            <person name="Fievet G."/>
            <person name="Helmstetter N."/>
            <person name="King M."/>
            <person name="Knapp S.J."/>
            <person name="Lai Z."/>
            <person name="Le Paslier M.C."/>
            <person name="Lippi Y."/>
            <person name="Lorenzon L."/>
            <person name="Mandel J.R."/>
            <person name="Marage G."/>
            <person name="Marchand G."/>
            <person name="Marquand E."/>
            <person name="Bret-Mestries E."/>
            <person name="Morien E."/>
            <person name="Nambeesan S."/>
            <person name="Nguyen T."/>
            <person name="Pegot-Espagnet P."/>
            <person name="Pouilly N."/>
            <person name="Raftis F."/>
            <person name="Sallet E."/>
            <person name="Schiex T."/>
            <person name="Thomas J."/>
            <person name="Vandecasteele C."/>
            <person name="Vares D."/>
            <person name="Vear F."/>
            <person name="Vautrin S."/>
            <person name="Crespi M."/>
            <person name="Mangin B."/>
            <person name="Burke J.M."/>
            <person name="Salse J."/>
            <person name="Munos S."/>
            <person name="Vincourt P."/>
            <person name="Rieseberg L.H."/>
            <person name="Langlade N.B."/>
        </authorList>
    </citation>
    <scope>NUCLEOTIDE SEQUENCE</scope>
    <source>
        <tissue evidence="1">Leaves</tissue>
    </source>
</reference>
<proteinExistence type="predicted"/>
<name>A0A9K3EDE3_HELAN</name>
<accession>A0A9K3EDE3</accession>
<reference evidence="1" key="2">
    <citation type="submission" date="2020-06" db="EMBL/GenBank/DDBJ databases">
        <title>Helianthus annuus Genome sequencing and assembly Release 2.</title>
        <authorList>
            <person name="Gouzy J."/>
            <person name="Langlade N."/>
            <person name="Munos S."/>
        </authorList>
    </citation>
    <scope>NUCLEOTIDE SEQUENCE</scope>
    <source>
        <tissue evidence="1">Leaves</tissue>
    </source>
</reference>